<dbReference type="AlphaFoldDB" id="A0A2V2N405"/>
<dbReference type="Pfam" id="PF09882">
    <property type="entry name" value="EhaC"/>
    <property type="match status" value="1"/>
</dbReference>
<dbReference type="OrthoDB" id="116038at2157"/>
<dbReference type="GeneID" id="97608567"/>
<sequence length="107" mass="11458">MSSIFGENFDFFSSPFTSPFISPPTESAELAALLCSFIALYAVLRIILEPDVMRKLPFLNVFSFAISGIMALLIPHPLGIIAAAAYFIGSTFESNAIASTFAGGVEE</sequence>
<keyword evidence="1" id="KW-0472">Membrane</keyword>
<reference evidence="2 3" key="1">
    <citation type="submission" date="2018-05" db="EMBL/GenBank/DDBJ databases">
        <title>Draft genome of Methanospirillum stamsii Pt1.</title>
        <authorList>
            <person name="Dueholm M.S."/>
            <person name="Nielsen P.H."/>
            <person name="Bakmann L.F."/>
            <person name="Otzen D.E."/>
        </authorList>
    </citation>
    <scope>NUCLEOTIDE SEQUENCE [LARGE SCALE GENOMIC DNA]</scope>
    <source>
        <strain evidence="2 3">Pt1</strain>
    </source>
</reference>
<feature type="transmembrane region" description="Helical" evidence="1">
    <location>
        <begin position="30"/>
        <end position="48"/>
    </location>
</feature>
<dbReference type="RefSeq" id="WP_109941377.1">
    <property type="nucleotide sequence ID" value="NZ_CP176366.1"/>
</dbReference>
<dbReference type="InterPro" id="IPR019214">
    <property type="entry name" value="EhaC-like"/>
</dbReference>
<proteinExistence type="predicted"/>
<keyword evidence="1" id="KW-0812">Transmembrane</keyword>
<gene>
    <name evidence="2" type="ORF">DLD82_12070</name>
</gene>
<evidence type="ECO:0000313" key="2">
    <source>
        <dbReference type="EMBL" id="PWR72466.1"/>
    </source>
</evidence>
<organism evidence="2 3">
    <name type="scientific">Methanospirillum stamsii</name>
    <dbReference type="NCBI Taxonomy" id="1277351"/>
    <lineage>
        <taxon>Archaea</taxon>
        <taxon>Methanobacteriati</taxon>
        <taxon>Methanobacteriota</taxon>
        <taxon>Stenosarchaea group</taxon>
        <taxon>Methanomicrobia</taxon>
        <taxon>Methanomicrobiales</taxon>
        <taxon>Methanospirillaceae</taxon>
        <taxon>Methanospirillum</taxon>
    </lineage>
</organism>
<name>A0A2V2N405_9EURY</name>
<dbReference type="Proteomes" id="UP000245934">
    <property type="component" value="Unassembled WGS sequence"/>
</dbReference>
<evidence type="ECO:0000313" key="3">
    <source>
        <dbReference type="Proteomes" id="UP000245934"/>
    </source>
</evidence>
<accession>A0A2V2N405</accession>
<dbReference type="EMBL" id="QGMZ01000026">
    <property type="protein sequence ID" value="PWR72466.1"/>
    <property type="molecule type" value="Genomic_DNA"/>
</dbReference>
<feature type="transmembrane region" description="Helical" evidence="1">
    <location>
        <begin position="60"/>
        <end position="88"/>
    </location>
</feature>
<keyword evidence="1" id="KW-1133">Transmembrane helix</keyword>
<keyword evidence="3" id="KW-1185">Reference proteome</keyword>
<comment type="caution">
    <text evidence="2">The sequence shown here is derived from an EMBL/GenBank/DDBJ whole genome shotgun (WGS) entry which is preliminary data.</text>
</comment>
<evidence type="ECO:0000256" key="1">
    <source>
        <dbReference type="SAM" id="Phobius"/>
    </source>
</evidence>
<protein>
    <submittedName>
        <fullName evidence="2">DUF2109 domain-containing protein</fullName>
    </submittedName>
</protein>